<keyword evidence="6 13" id="KW-0949">S-adenosyl-L-methionine</keyword>
<evidence type="ECO:0000256" key="11">
    <source>
        <dbReference type="ARBA" id="ARBA00069325"/>
    </source>
</evidence>
<dbReference type="FunFam" id="3.40.1780.10:FF:000001">
    <property type="entry name" value="S-adenosylmethionine:tRNA ribosyltransferase-isomerase"/>
    <property type="match status" value="1"/>
</dbReference>
<protein>
    <recommendedName>
        <fullName evidence="11 13">S-adenosylmethionine:tRNA ribosyltransferase-isomerase</fullName>
        <ecNumber evidence="10 13">2.4.99.17</ecNumber>
    </recommendedName>
    <alternativeName>
        <fullName evidence="12 13">Queuosine biosynthesis protein QueA</fullName>
    </alternativeName>
</protein>
<organism evidence="14 15">
    <name type="scientific">Candidatus Thiopontia autotrophica</name>
    <dbReference type="NCBI Taxonomy" id="2841688"/>
    <lineage>
        <taxon>Bacteria</taxon>
        <taxon>Pseudomonadati</taxon>
        <taxon>Pseudomonadota</taxon>
        <taxon>Gammaproteobacteria</taxon>
        <taxon>Candidatus Thiopontia</taxon>
    </lineage>
</organism>
<name>A0A8J6NY36_9GAMM</name>
<comment type="subcellular location">
    <subcellularLocation>
        <location evidence="1 13">Cytoplasm</location>
    </subcellularLocation>
</comment>
<evidence type="ECO:0000256" key="1">
    <source>
        <dbReference type="ARBA" id="ARBA00004496"/>
    </source>
</evidence>
<comment type="catalytic activity">
    <reaction evidence="8 13">
        <text>7-aminomethyl-7-carbaguanosine(34) in tRNA + S-adenosyl-L-methionine = epoxyqueuosine(34) in tRNA + adenine + L-methionine + 2 H(+)</text>
        <dbReference type="Rhea" id="RHEA:32155"/>
        <dbReference type="Rhea" id="RHEA-COMP:10342"/>
        <dbReference type="Rhea" id="RHEA-COMP:18582"/>
        <dbReference type="ChEBI" id="CHEBI:15378"/>
        <dbReference type="ChEBI" id="CHEBI:16708"/>
        <dbReference type="ChEBI" id="CHEBI:57844"/>
        <dbReference type="ChEBI" id="CHEBI:59789"/>
        <dbReference type="ChEBI" id="CHEBI:82833"/>
        <dbReference type="ChEBI" id="CHEBI:194443"/>
        <dbReference type="EC" id="2.4.99.17"/>
    </reaction>
</comment>
<dbReference type="Proteomes" id="UP000654401">
    <property type="component" value="Unassembled WGS sequence"/>
</dbReference>
<comment type="function">
    <text evidence="13">Transfers and isomerizes the ribose moiety from AdoMet to the 7-aminomethyl group of 7-deazaguanine (preQ1-tRNA) to give epoxyqueuosine (oQ-tRNA).</text>
</comment>
<dbReference type="InterPro" id="IPR036100">
    <property type="entry name" value="QueA_sf"/>
</dbReference>
<comment type="similarity">
    <text evidence="9 13">Belongs to the QueA family.</text>
</comment>
<dbReference type="EMBL" id="JACNFK010000010">
    <property type="protein sequence ID" value="MBC8518888.1"/>
    <property type="molecule type" value="Genomic_DNA"/>
</dbReference>
<dbReference type="Pfam" id="PF02547">
    <property type="entry name" value="Queuosine_synth"/>
    <property type="match status" value="1"/>
</dbReference>
<evidence type="ECO:0000256" key="9">
    <source>
        <dbReference type="ARBA" id="ARBA00061210"/>
    </source>
</evidence>
<evidence type="ECO:0000256" key="4">
    <source>
        <dbReference type="ARBA" id="ARBA00022490"/>
    </source>
</evidence>
<accession>A0A8J6NY36</accession>
<keyword evidence="4 13" id="KW-0963">Cytoplasm</keyword>
<dbReference type="EC" id="2.4.99.17" evidence="10 13"/>
<evidence type="ECO:0000256" key="6">
    <source>
        <dbReference type="ARBA" id="ARBA00022691"/>
    </source>
</evidence>
<evidence type="ECO:0000256" key="3">
    <source>
        <dbReference type="ARBA" id="ARBA00011245"/>
    </source>
</evidence>
<dbReference type="NCBIfam" id="NF001140">
    <property type="entry name" value="PRK00147.1"/>
    <property type="match status" value="1"/>
</dbReference>
<keyword evidence="7 13" id="KW-0671">Queuosine biosynthesis</keyword>
<evidence type="ECO:0000256" key="5">
    <source>
        <dbReference type="ARBA" id="ARBA00022679"/>
    </source>
</evidence>
<keyword evidence="5 13" id="KW-0808">Transferase</keyword>
<dbReference type="GO" id="GO:0008616">
    <property type="term" value="P:tRNA queuosine(34) biosynthetic process"/>
    <property type="evidence" value="ECO:0007669"/>
    <property type="project" value="UniProtKB-UniRule"/>
</dbReference>
<dbReference type="HAMAP" id="MF_00113">
    <property type="entry name" value="QueA"/>
    <property type="match status" value="1"/>
</dbReference>
<dbReference type="InterPro" id="IPR003699">
    <property type="entry name" value="QueA"/>
</dbReference>
<dbReference type="PANTHER" id="PTHR30307">
    <property type="entry name" value="S-ADENOSYLMETHIONINE:TRNA RIBOSYLTRANSFERASE-ISOMERASE"/>
    <property type="match status" value="1"/>
</dbReference>
<dbReference type="InterPro" id="IPR042118">
    <property type="entry name" value="QueA_dom1"/>
</dbReference>
<dbReference type="PANTHER" id="PTHR30307:SF0">
    <property type="entry name" value="S-ADENOSYLMETHIONINE:TRNA RIBOSYLTRANSFERASE-ISOMERASE"/>
    <property type="match status" value="1"/>
</dbReference>
<evidence type="ECO:0000256" key="13">
    <source>
        <dbReference type="HAMAP-Rule" id="MF_00113"/>
    </source>
</evidence>
<comment type="pathway">
    <text evidence="2 13">tRNA modification; tRNA-queuosine biosynthesis.</text>
</comment>
<dbReference type="GO" id="GO:0005737">
    <property type="term" value="C:cytoplasm"/>
    <property type="evidence" value="ECO:0007669"/>
    <property type="project" value="UniProtKB-SubCell"/>
</dbReference>
<dbReference type="Gene3D" id="3.40.1780.10">
    <property type="entry name" value="QueA-like"/>
    <property type="match status" value="1"/>
</dbReference>
<evidence type="ECO:0000313" key="14">
    <source>
        <dbReference type="EMBL" id="MBC8518888.1"/>
    </source>
</evidence>
<dbReference type="AlphaFoldDB" id="A0A8J6NY36"/>
<dbReference type="Gene3D" id="2.40.10.240">
    <property type="entry name" value="QueA-like"/>
    <property type="match status" value="1"/>
</dbReference>
<comment type="caution">
    <text evidence="14">The sequence shown here is derived from an EMBL/GenBank/DDBJ whole genome shotgun (WGS) entry which is preliminary data.</text>
</comment>
<evidence type="ECO:0000256" key="10">
    <source>
        <dbReference type="ARBA" id="ARBA00066503"/>
    </source>
</evidence>
<proteinExistence type="inferred from homology"/>
<dbReference type="InterPro" id="IPR042119">
    <property type="entry name" value="QueA_dom2"/>
</dbReference>
<evidence type="ECO:0000313" key="15">
    <source>
        <dbReference type="Proteomes" id="UP000654401"/>
    </source>
</evidence>
<dbReference type="SUPFAM" id="SSF111337">
    <property type="entry name" value="QueA-like"/>
    <property type="match status" value="1"/>
</dbReference>
<evidence type="ECO:0000256" key="12">
    <source>
        <dbReference type="ARBA" id="ARBA00076160"/>
    </source>
</evidence>
<keyword evidence="14" id="KW-0328">Glycosyltransferase</keyword>
<gene>
    <name evidence="13 14" type="primary">queA</name>
    <name evidence="14" type="ORF">H8D24_00580</name>
</gene>
<evidence type="ECO:0000256" key="7">
    <source>
        <dbReference type="ARBA" id="ARBA00022785"/>
    </source>
</evidence>
<dbReference type="NCBIfam" id="TIGR00113">
    <property type="entry name" value="queA"/>
    <property type="match status" value="1"/>
</dbReference>
<dbReference type="UniPathway" id="UPA00392"/>
<evidence type="ECO:0000256" key="8">
    <source>
        <dbReference type="ARBA" id="ARBA00052751"/>
    </source>
</evidence>
<dbReference type="GO" id="GO:0051075">
    <property type="term" value="F:S-adenosylmethionine:tRNA ribosyltransferase-isomerase activity"/>
    <property type="evidence" value="ECO:0007669"/>
    <property type="project" value="UniProtKB-EC"/>
</dbReference>
<sequence length="343" mass="38426">MRKSDFQFDLPDELIAQTPPANRGESRLLVVDQDDGVIDSEFNKILSLLKADDLLVFNDTRVIPARLFGKKESGGKVELLVERILDEHCLLAHLRSSKSPKPGGRLLLEEKIEAEVVGRSGELFEVRFFGSRSVVELLEEVGRIPLPPYIEREADEDDRERYQTVYARHHGAVAAPTAGLHFTEDMLQQVSDMGVKSGFVTLHVGAGTFQPVRAEHIEDHVMHSEWFEVSEELCDQVRSTRAAGGRVIAVGTTAVRSLESASRDGEIAPFSGETDIFITPGYRFKTVDALLTNFHLSESTLMMLVTAFGGYRQVMDAYRHAVDERYRFFSYGDAMFLTGRAEQ</sequence>
<reference evidence="14 15" key="1">
    <citation type="submission" date="2020-08" db="EMBL/GenBank/DDBJ databases">
        <title>Bridging the membrane lipid divide: bacteria of the FCB group superphylum have the potential to synthesize archaeal ether lipids.</title>
        <authorList>
            <person name="Villanueva L."/>
            <person name="Von Meijenfeldt F.A.B."/>
            <person name="Westbye A.B."/>
            <person name="Yadav S."/>
            <person name="Hopmans E.C."/>
            <person name="Dutilh B.E."/>
            <person name="Sinninghe Damste J.S."/>
        </authorList>
    </citation>
    <scope>NUCLEOTIDE SEQUENCE [LARGE SCALE GENOMIC DNA]</scope>
    <source>
        <strain evidence="14">NIOZ-UU100</strain>
    </source>
</reference>
<evidence type="ECO:0000256" key="2">
    <source>
        <dbReference type="ARBA" id="ARBA00004691"/>
    </source>
</evidence>
<comment type="subunit">
    <text evidence="3 13">Monomer.</text>
</comment>